<name>A0AAD4R542_9BILA</name>
<gene>
    <name evidence="1" type="ORF">DdX_10880</name>
</gene>
<evidence type="ECO:0000313" key="1">
    <source>
        <dbReference type="EMBL" id="KAI1710203.1"/>
    </source>
</evidence>
<protein>
    <submittedName>
        <fullName evidence="1">Uncharacterized protein</fullName>
    </submittedName>
</protein>
<proteinExistence type="predicted"/>
<sequence length="242" mass="28157">MAVISPKTLEALASSSVHSKAIRPVLLSQEFNTIMCRETVKSLELDQRPNQVFTHESDVASMMCVIRRLYYECEFVICEPEHWTAMKDHSWNSIFAAIEEDVPLDDTKQWKYLKEADLQLETIQLCPSNIENAPVWKERKSDNKYPIYRNIAEQLLVHICDNPGITVEKLQLDYKLPKAILDYVIILLVQTIESCEIFTIILPSLRLTSPFDQDSIRVPVKCVFPKIDAFERFVKFFEEEMH</sequence>
<reference evidence="1" key="1">
    <citation type="submission" date="2022-01" db="EMBL/GenBank/DDBJ databases">
        <title>Genome Sequence Resource for Two Populations of Ditylenchus destructor, the Migratory Endoparasitic Phytonematode.</title>
        <authorList>
            <person name="Zhang H."/>
            <person name="Lin R."/>
            <person name="Xie B."/>
        </authorList>
    </citation>
    <scope>NUCLEOTIDE SEQUENCE</scope>
    <source>
        <strain evidence="1">BazhouSP</strain>
    </source>
</reference>
<dbReference type="AlphaFoldDB" id="A0AAD4R542"/>
<comment type="caution">
    <text evidence="1">The sequence shown here is derived from an EMBL/GenBank/DDBJ whole genome shotgun (WGS) entry which is preliminary data.</text>
</comment>
<evidence type="ECO:0000313" key="2">
    <source>
        <dbReference type="Proteomes" id="UP001201812"/>
    </source>
</evidence>
<accession>A0AAD4R542</accession>
<organism evidence="1 2">
    <name type="scientific">Ditylenchus destructor</name>
    <dbReference type="NCBI Taxonomy" id="166010"/>
    <lineage>
        <taxon>Eukaryota</taxon>
        <taxon>Metazoa</taxon>
        <taxon>Ecdysozoa</taxon>
        <taxon>Nematoda</taxon>
        <taxon>Chromadorea</taxon>
        <taxon>Rhabditida</taxon>
        <taxon>Tylenchina</taxon>
        <taxon>Tylenchomorpha</taxon>
        <taxon>Sphaerularioidea</taxon>
        <taxon>Anguinidae</taxon>
        <taxon>Anguininae</taxon>
        <taxon>Ditylenchus</taxon>
    </lineage>
</organism>
<dbReference type="EMBL" id="JAKKPZ010000027">
    <property type="protein sequence ID" value="KAI1710203.1"/>
    <property type="molecule type" value="Genomic_DNA"/>
</dbReference>
<keyword evidence="2" id="KW-1185">Reference proteome</keyword>
<dbReference type="Proteomes" id="UP001201812">
    <property type="component" value="Unassembled WGS sequence"/>
</dbReference>